<keyword evidence="3" id="KW-0677">Repeat</keyword>
<dbReference type="GO" id="GO:0000981">
    <property type="term" value="F:DNA-binding transcription factor activity, RNA polymerase II-specific"/>
    <property type="evidence" value="ECO:0007669"/>
    <property type="project" value="InterPro"/>
</dbReference>
<feature type="compositionally biased region" description="Basic residues" evidence="8">
    <location>
        <begin position="50"/>
        <end position="60"/>
    </location>
</feature>
<dbReference type="InterPro" id="IPR036236">
    <property type="entry name" value="Znf_C2H2_sf"/>
</dbReference>
<proteinExistence type="predicted"/>
<dbReference type="SMART" id="SM00355">
    <property type="entry name" value="ZnF_C2H2"/>
    <property type="match status" value="2"/>
</dbReference>
<sequence>MTDQIKLSMLINDGESDQPAEKTPESIDTPTMKNSVDSDIINDNTENPTKKAKPRGRKKILPGPPYYCQFPGCNKTFQRSEHLSRHKLNHNPKKIFNCDFSGCGKTFVRHDLLIRHKKRHENKIQKKKLEIKPSEFLKTVVSNTMIENNKINEQSFNNNKNNNPTTVKEIVQQYRYNDNDSDLSTKNPEIPNISNTEKSTMSMGYKTNINSISNNLNINPTPNLFNWLFPEPNSNSILNSNLNDIQQHSNPENYLTQSNTNNNMQLDKFVNENNINVSQNSDFNNNNNHNNVNSSNNNDDNTFSVDLAEFNMNNDSHNFFIVQDDFSPSSSSTTGYLNQVQDNKSNCNNKSNNNNNNFDINSRKKNEISLNSRNNNLKSFQQSQGIQENEKITTFQIDDDLLCTLKIEQMKEFEILIPELKGHIDFTKLKFEKALKTYWNFFHPRFPMLHRPSFDSTNSPSLLLLSMIIIGSKLFMCVDNITCPDDKKLKQPKLLADIISEPLRWLLFASPFFQPPVEVWIIQSLLMLEFYEKHCSSRKLHERAHLHHGTTIQLLRRSPTLGGASTKDTNNEETDNWYKWIEIESMKRATFMCFYMDAIDAICLGHQMFIYSHQIQMTMPVEDSVWESNFGQFNNNFKNAERPRQFLIVLRDIMNGKPTKTNSFGKKILLAGLSAILFQIQQRDLQLFFGLDKFSNSISKNWRDLLTAAFAIWRNDVGNSCCSSKTAIDNLNSLGNSSQFSTSDTRCKCIAYHLAHIYMSISHYDIFIICGAPWRMNVKPSSILERNSIKIRVIEWSKTRHCEISIVQCYLCLFEMFLSPQDSTYEYQYDYLPDADLFFRSYMIGYILLVIWSYLFSKNKFKNIKIENEENQNGYLYLKNIRNQFTLKSKGILLHTWFDNSSGAEFYGNLMRWVNILNDIENLENIIGLLDMVGNKLINADYTVVRELGKLLLFCKDRSLGSTDKEILDDMYHTGQI</sequence>
<evidence type="ECO:0000256" key="5">
    <source>
        <dbReference type="ARBA" id="ARBA00022833"/>
    </source>
</evidence>
<feature type="domain" description="C2H2-type" evidence="10">
    <location>
        <begin position="96"/>
        <end position="125"/>
    </location>
</feature>
<dbReference type="Pfam" id="PF04082">
    <property type="entry name" value="Fungal_trans"/>
    <property type="match status" value="1"/>
</dbReference>
<evidence type="ECO:0000256" key="3">
    <source>
        <dbReference type="ARBA" id="ARBA00022737"/>
    </source>
</evidence>
<feature type="region of interest" description="Disordered" evidence="8">
    <location>
        <begin position="178"/>
        <end position="198"/>
    </location>
</feature>
<evidence type="ECO:0000259" key="10">
    <source>
        <dbReference type="PROSITE" id="PS50157"/>
    </source>
</evidence>
<dbReference type="InterPro" id="IPR007219">
    <property type="entry name" value="XnlR_reg_dom"/>
</dbReference>
<dbReference type="InterPro" id="IPR051059">
    <property type="entry name" value="VerF-like"/>
</dbReference>
<organism evidence="11 12">
    <name type="scientific">Pichia californica</name>
    <dbReference type="NCBI Taxonomy" id="460514"/>
    <lineage>
        <taxon>Eukaryota</taxon>
        <taxon>Fungi</taxon>
        <taxon>Dikarya</taxon>
        <taxon>Ascomycota</taxon>
        <taxon>Saccharomycotina</taxon>
        <taxon>Pichiomycetes</taxon>
        <taxon>Pichiales</taxon>
        <taxon>Pichiaceae</taxon>
        <taxon>Pichia</taxon>
    </lineage>
</organism>
<feature type="region of interest" description="Disordered" evidence="8">
    <location>
        <begin position="1"/>
        <end position="60"/>
    </location>
</feature>
<comment type="caution">
    <text evidence="11">The sequence shown here is derived from an EMBL/GenBank/DDBJ whole genome shotgun (WGS) entry which is preliminary data.</text>
</comment>
<accession>A0A9P6WPM3</accession>
<dbReference type="EMBL" id="PUHW01000011">
    <property type="protein sequence ID" value="KAG0690990.1"/>
    <property type="molecule type" value="Genomic_DNA"/>
</dbReference>
<evidence type="ECO:0000313" key="11">
    <source>
        <dbReference type="EMBL" id="KAG0690990.1"/>
    </source>
</evidence>
<evidence type="ECO:0000256" key="1">
    <source>
        <dbReference type="ARBA" id="ARBA00004123"/>
    </source>
</evidence>
<evidence type="ECO:0000256" key="8">
    <source>
        <dbReference type="SAM" id="MobiDB-lite"/>
    </source>
</evidence>
<dbReference type="Pfam" id="PF00096">
    <property type="entry name" value="zf-C2H2"/>
    <property type="match status" value="1"/>
</dbReference>
<keyword evidence="12" id="KW-1185">Reference proteome</keyword>
<dbReference type="Proteomes" id="UP000697127">
    <property type="component" value="Unassembled WGS sequence"/>
</dbReference>
<evidence type="ECO:0000256" key="4">
    <source>
        <dbReference type="ARBA" id="ARBA00022771"/>
    </source>
</evidence>
<dbReference type="Gene3D" id="3.30.160.60">
    <property type="entry name" value="Classic Zinc Finger"/>
    <property type="match status" value="2"/>
</dbReference>
<dbReference type="GO" id="GO:0005634">
    <property type="term" value="C:nucleus"/>
    <property type="evidence" value="ECO:0007669"/>
    <property type="project" value="UniProtKB-SubCell"/>
</dbReference>
<feature type="region of interest" description="Disordered" evidence="8">
    <location>
        <begin position="331"/>
        <end position="363"/>
    </location>
</feature>
<feature type="domain" description="C2H2-type" evidence="10">
    <location>
        <begin position="66"/>
        <end position="95"/>
    </location>
</feature>
<evidence type="ECO:0000256" key="7">
    <source>
        <dbReference type="PROSITE-ProRule" id="PRU00042"/>
    </source>
</evidence>
<keyword evidence="9" id="KW-1133">Transmembrane helix</keyword>
<keyword evidence="6" id="KW-0539">Nucleus</keyword>
<evidence type="ECO:0000256" key="2">
    <source>
        <dbReference type="ARBA" id="ARBA00022723"/>
    </source>
</evidence>
<feature type="region of interest" description="Disordered" evidence="8">
    <location>
        <begin position="281"/>
        <end position="300"/>
    </location>
</feature>
<keyword evidence="9" id="KW-0472">Membrane</keyword>
<keyword evidence="4 7" id="KW-0863">Zinc-finger</keyword>
<dbReference type="CDD" id="cd12148">
    <property type="entry name" value="fungal_TF_MHR"/>
    <property type="match status" value="1"/>
</dbReference>
<evidence type="ECO:0000256" key="9">
    <source>
        <dbReference type="SAM" id="Phobius"/>
    </source>
</evidence>
<dbReference type="PANTHER" id="PTHR40626">
    <property type="entry name" value="MIP31509P"/>
    <property type="match status" value="1"/>
</dbReference>
<keyword evidence="2" id="KW-0479">Metal-binding</keyword>
<evidence type="ECO:0000313" key="12">
    <source>
        <dbReference type="Proteomes" id="UP000697127"/>
    </source>
</evidence>
<dbReference type="GO" id="GO:0000978">
    <property type="term" value="F:RNA polymerase II cis-regulatory region sequence-specific DNA binding"/>
    <property type="evidence" value="ECO:0007669"/>
    <property type="project" value="InterPro"/>
</dbReference>
<dbReference type="PROSITE" id="PS50157">
    <property type="entry name" value="ZINC_FINGER_C2H2_2"/>
    <property type="match status" value="2"/>
</dbReference>
<gene>
    <name evidence="11" type="ORF">C6P40_000269</name>
</gene>
<feature type="compositionally biased region" description="Polar residues" evidence="8">
    <location>
        <begin position="331"/>
        <end position="342"/>
    </location>
</feature>
<evidence type="ECO:0000256" key="6">
    <source>
        <dbReference type="ARBA" id="ARBA00023242"/>
    </source>
</evidence>
<keyword evidence="9" id="KW-0812">Transmembrane</keyword>
<comment type="subcellular location">
    <subcellularLocation>
        <location evidence="1">Nucleus</location>
    </subcellularLocation>
</comment>
<dbReference type="InterPro" id="IPR013087">
    <property type="entry name" value="Znf_C2H2_type"/>
</dbReference>
<protein>
    <recommendedName>
        <fullName evidence="10">C2H2-type domain-containing protein</fullName>
    </recommendedName>
</protein>
<dbReference type="PANTHER" id="PTHR40626:SF11">
    <property type="entry name" value="ZINC FINGER PROTEIN YPR022C"/>
    <property type="match status" value="1"/>
</dbReference>
<keyword evidence="5" id="KW-0862">Zinc</keyword>
<dbReference type="GO" id="GO:0006351">
    <property type="term" value="P:DNA-templated transcription"/>
    <property type="evidence" value="ECO:0007669"/>
    <property type="project" value="InterPro"/>
</dbReference>
<dbReference type="PROSITE" id="PS00028">
    <property type="entry name" value="ZINC_FINGER_C2H2_1"/>
    <property type="match status" value="2"/>
</dbReference>
<feature type="compositionally biased region" description="Polar residues" evidence="8">
    <location>
        <begin position="182"/>
        <end position="198"/>
    </location>
</feature>
<feature type="compositionally biased region" description="Low complexity" evidence="8">
    <location>
        <begin position="343"/>
        <end position="360"/>
    </location>
</feature>
<feature type="compositionally biased region" description="Polar residues" evidence="8">
    <location>
        <begin position="26"/>
        <end position="47"/>
    </location>
</feature>
<dbReference type="AlphaFoldDB" id="A0A9P6WPM3"/>
<name>A0A9P6WPM3_9ASCO</name>
<feature type="transmembrane region" description="Helical" evidence="9">
    <location>
        <begin position="837"/>
        <end position="856"/>
    </location>
</feature>
<dbReference type="GO" id="GO:0000785">
    <property type="term" value="C:chromatin"/>
    <property type="evidence" value="ECO:0007669"/>
    <property type="project" value="TreeGrafter"/>
</dbReference>
<dbReference type="GO" id="GO:0008270">
    <property type="term" value="F:zinc ion binding"/>
    <property type="evidence" value="ECO:0007669"/>
    <property type="project" value="UniProtKB-KW"/>
</dbReference>
<reference evidence="11" key="1">
    <citation type="submission" date="2020-11" db="EMBL/GenBank/DDBJ databases">
        <title>Kefir isolates.</title>
        <authorList>
            <person name="Marcisauskas S."/>
            <person name="Kim Y."/>
            <person name="Blasche S."/>
        </authorList>
    </citation>
    <scope>NUCLEOTIDE SEQUENCE</scope>
    <source>
        <strain evidence="11">Olga-1</strain>
    </source>
</reference>
<dbReference type="SUPFAM" id="SSF57667">
    <property type="entry name" value="beta-beta-alpha zinc fingers"/>
    <property type="match status" value="1"/>
</dbReference>